<dbReference type="Gene3D" id="3.30.43.10">
    <property type="entry name" value="Uridine Diphospho-n-acetylenolpyruvylglucosamine Reductase, domain 2"/>
    <property type="match status" value="1"/>
</dbReference>
<dbReference type="InterPro" id="IPR051312">
    <property type="entry name" value="Diverse_Substr_Oxidored"/>
</dbReference>
<dbReference type="SMART" id="SM01092">
    <property type="entry name" value="CO_deh_flav_C"/>
    <property type="match status" value="1"/>
</dbReference>
<evidence type="ECO:0000256" key="3">
    <source>
        <dbReference type="ARBA" id="ARBA00023002"/>
    </source>
</evidence>
<dbReference type="InterPro" id="IPR002346">
    <property type="entry name" value="Mopterin_DH_FAD-bd"/>
</dbReference>
<dbReference type="InterPro" id="IPR036683">
    <property type="entry name" value="CO_DH_flav_C_dom_sf"/>
</dbReference>
<dbReference type="SUPFAM" id="SSF55447">
    <property type="entry name" value="CO dehydrogenase flavoprotein C-terminal domain-like"/>
    <property type="match status" value="1"/>
</dbReference>
<name>A0A918A0T2_9ACTN</name>
<dbReference type="InterPro" id="IPR005107">
    <property type="entry name" value="CO_DH_flav_C"/>
</dbReference>
<dbReference type="AlphaFoldDB" id="A0A918A0T2"/>
<dbReference type="GO" id="GO:0016491">
    <property type="term" value="F:oxidoreductase activity"/>
    <property type="evidence" value="ECO:0007669"/>
    <property type="project" value="UniProtKB-KW"/>
</dbReference>
<feature type="region of interest" description="Disordered" evidence="4">
    <location>
        <begin position="287"/>
        <end position="322"/>
    </location>
</feature>
<feature type="compositionally biased region" description="Basic and acidic residues" evidence="4">
    <location>
        <begin position="313"/>
        <end position="322"/>
    </location>
</feature>
<dbReference type="PANTHER" id="PTHR42659">
    <property type="entry name" value="XANTHINE DEHYDROGENASE SUBUNIT C-RELATED"/>
    <property type="match status" value="1"/>
</dbReference>
<reference evidence="6" key="1">
    <citation type="journal article" date="2014" name="Int. J. Syst. Evol. Microbiol.">
        <title>Complete genome sequence of Corynebacterium casei LMG S-19264T (=DSM 44701T), isolated from a smear-ripened cheese.</title>
        <authorList>
            <consortium name="US DOE Joint Genome Institute (JGI-PGF)"/>
            <person name="Walter F."/>
            <person name="Albersmeier A."/>
            <person name="Kalinowski J."/>
            <person name="Ruckert C."/>
        </authorList>
    </citation>
    <scope>NUCLEOTIDE SEQUENCE</scope>
    <source>
        <strain evidence="6">CGMCC 4.7201</strain>
    </source>
</reference>
<keyword evidence="2" id="KW-0274">FAD</keyword>
<reference evidence="6" key="2">
    <citation type="submission" date="2020-09" db="EMBL/GenBank/DDBJ databases">
        <authorList>
            <person name="Sun Q."/>
            <person name="Zhou Y."/>
        </authorList>
    </citation>
    <scope>NUCLEOTIDE SEQUENCE</scope>
    <source>
        <strain evidence="6">CGMCC 4.7201</strain>
    </source>
</reference>
<keyword evidence="7" id="KW-1185">Reference proteome</keyword>
<dbReference type="Gene3D" id="3.30.390.50">
    <property type="entry name" value="CO dehydrogenase flavoprotein, C-terminal domain"/>
    <property type="match status" value="1"/>
</dbReference>
<comment type="caution">
    <text evidence="6">The sequence shown here is derived from an EMBL/GenBank/DDBJ whole genome shotgun (WGS) entry which is preliminary data.</text>
</comment>
<dbReference type="Pfam" id="PF03450">
    <property type="entry name" value="CO_deh_flav_C"/>
    <property type="match status" value="1"/>
</dbReference>
<proteinExistence type="predicted"/>
<evidence type="ECO:0000256" key="1">
    <source>
        <dbReference type="ARBA" id="ARBA00022630"/>
    </source>
</evidence>
<sequence length="322" mass="34007">MKPARFAYFQPDSVDEAVACLRENGGEARVLAGGQSLLVLMNRRQIRPTALVDLKRVRGLDYLVRDGEGLRIGALTRHIDIENADDPQIRTAFGVLPESARLIGHLPIRTRGTFGGSIAYADPRAEWCLLAVLLDAEVVVVSEDGSRTVPAKDFFTGAHQSAARWDEIVAEVRFPHPAPNAALVEFGIQQGDLPVVAASAAVDLDARGRIASARIALGGVADRPVRANGAEKAAVGSVPDGRLLDHLAQLASKELDPPADPRTDGHDRKELATVLVARALRASIARGATAGTGATPRTGATPGTSATAGTGRQADHQKAEDR</sequence>
<gene>
    <name evidence="6" type="ORF">GCM10012280_71920</name>
</gene>
<dbReference type="InterPro" id="IPR016169">
    <property type="entry name" value="FAD-bd_PCMH_sub2"/>
</dbReference>
<dbReference type="Proteomes" id="UP000641932">
    <property type="component" value="Unassembled WGS sequence"/>
</dbReference>
<dbReference type="InterPro" id="IPR036318">
    <property type="entry name" value="FAD-bd_PCMH-like_sf"/>
</dbReference>
<dbReference type="PROSITE" id="PS51387">
    <property type="entry name" value="FAD_PCMH"/>
    <property type="match status" value="1"/>
</dbReference>
<keyword evidence="3" id="KW-0560">Oxidoreductase</keyword>
<protein>
    <submittedName>
        <fullName evidence="6">Carbon monoxide dehydrogenase</fullName>
    </submittedName>
</protein>
<dbReference type="EMBL" id="BMMS01000097">
    <property type="protein sequence ID" value="GGP01315.1"/>
    <property type="molecule type" value="Genomic_DNA"/>
</dbReference>
<evidence type="ECO:0000256" key="2">
    <source>
        <dbReference type="ARBA" id="ARBA00022827"/>
    </source>
</evidence>
<keyword evidence="1" id="KW-0285">Flavoprotein</keyword>
<evidence type="ECO:0000313" key="7">
    <source>
        <dbReference type="Proteomes" id="UP000641932"/>
    </source>
</evidence>
<dbReference type="Pfam" id="PF00941">
    <property type="entry name" value="FAD_binding_5"/>
    <property type="match status" value="1"/>
</dbReference>
<dbReference type="GO" id="GO:0071949">
    <property type="term" value="F:FAD binding"/>
    <property type="evidence" value="ECO:0007669"/>
    <property type="project" value="InterPro"/>
</dbReference>
<evidence type="ECO:0000256" key="4">
    <source>
        <dbReference type="SAM" id="MobiDB-lite"/>
    </source>
</evidence>
<dbReference type="InterPro" id="IPR016166">
    <property type="entry name" value="FAD-bd_PCMH"/>
</dbReference>
<dbReference type="Gene3D" id="3.30.465.10">
    <property type="match status" value="1"/>
</dbReference>
<feature type="compositionally biased region" description="Low complexity" evidence="4">
    <location>
        <begin position="287"/>
        <end position="312"/>
    </location>
</feature>
<dbReference type="PANTHER" id="PTHR42659:SF2">
    <property type="entry name" value="XANTHINE DEHYDROGENASE SUBUNIT C-RELATED"/>
    <property type="match status" value="1"/>
</dbReference>
<dbReference type="RefSeq" id="WP_189136035.1">
    <property type="nucleotide sequence ID" value="NZ_BMMS01000097.1"/>
</dbReference>
<evidence type="ECO:0000259" key="5">
    <source>
        <dbReference type="PROSITE" id="PS51387"/>
    </source>
</evidence>
<accession>A0A918A0T2</accession>
<feature type="domain" description="FAD-binding PCMH-type" evidence="5">
    <location>
        <begin position="1"/>
        <end position="179"/>
    </location>
</feature>
<evidence type="ECO:0000313" key="6">
    <source>
        <dbReference type="EMBL" id="GGP01315.1"/>
    </source>
</evidence>
<dbReference type="SUPFAM" id="SSF56176">
    <property type="entry name" value="FAD-binding/transporter-associated domain-like"/>
    <property type="match status" value="1"/>
</dbReference>
<dbReference type="InterPro" id="IPR016167">
    <property type="entry name" value="FAD-bd_PCMH_sub1"/>
</dbReference>
<organism evidence="6 7">
    <name type="scientific">Wenjunlia tyrosinilytica</name>
    <dbReference type="NCBI Taxonomy" id="1544741"/>
    <lineage>
        <taxon>Bacteria</taxon>
        <taxon>Bacillati</taxon>
        <taxon>Actinomycetota</taxon>
        <taxon>Actinomycetes</taxon>
        <taxon>Kitasatosporales</taxon>
        <taxon>Streptomycetaceae</taxon>
        <taxon>Wenjunlia</taxon>
    </lineage>
</organism>